<gene>
    <name evidence="4" type="ORF">WJX73_001836</name>
</gene>
<dbReference type="AlphaFoldDB" id="A0AAW1NNN9"/>
<dbReference type="InterPro" id="IPR006968">
    <property type="entry name" value="RUS_fam"/>
</dbReference>
<name>A0AAW1NNN9_9CHLO</name>
<accession>A0AAW1NNN9</accession>
<comment type="similarity">
    <text evidence="1">Belongs to the RUS1 family.</text>
</comment>
<dbReference type="EMBL" id="JALJOQ010000232">
    <property type="protein sequence ID" value="KAK9788157.1"/>
    <property type="molecule type" value="Genomic_DNA"/>
</dbReference>
<dbReference type="PANTHER" id="PTHR12770">
    <property type="entry name" value="RUS1 FAMILY PROTEIN C16ORF58"/>
    <property type="match status" value="1"/>
</dbReference>
<evidence type="ECO:0000259" key="3">
    <source>
        <dbReference type="Pfam" id="PF04884"/>
    </source>
</evidence>
<evidence type="ECO:0000313" key="5">
    <source>
        <dbReference type="Proteomes" id="UP001465755"/>
    </source>
</evidence>
<feature type="domain" description="Protein root UVB sensitive/RUS" evidence="3">
    <location>
        <begin position="81"/>
        <end position="318"/>
    </location>
</feature>
<protein>
    <recommendedName>
        <fullName evidence="3">Protein root UVB sensitive/RUS domain-containing protein</fullName>
    </recommendedName>
</protein>
<organism evidence="4 5">
    <name type="scientific">Symbiochloris irregularis</name>
    <dbReference type="NCBI Taxonomy" id="706552"/>
    <lineage>
        <taxon>Eukaryota</taxon>
        <taxon>Viridiplantae</taxon>
        <taxon>Chlorophyta</taxon>
        <taxon>core chlorophytes</taxon>
        <taxon>Trebouxiophyceae</taxon>
        <taxon>Trebouxiales</taxon>
        <taxon>Trebouxiaceae</taxon>
        <taxon>Symbiochloris</taxon>
    </lineage>
</organism>
<keyword evidence="5" id="KW-1185">Reference proteome</keyword>
<dbReference type="Proteomes" id="UP001465755">
    <property type="component" value="Unassembled WGS sequence"/>
</dbReference>
<sequence>MRAFSDRAGQHRSAGPKSQDVRHVLKRAGAAATAVPRATKQQRVEHVVERNGRRVQRYPLDGSPPALYEDDSLPQGSALEQGREALKGFALPRGWPSSVTPDYLSYQVRAVPSHITGWISVSLATSSLLRALGASPGPAGTAASAAAIKWITKDGIGAAGRLLVGGRLGGVFDEDPRRWRLMAEIFTTIGLSLEIATAFNPGAFVVLAGSGNFFKAVGKGLGRPCFRIIQTHFALQNNVGDISAKEEVWEVAAQLTGLASSVAILRAIEASHVPIAVLPAWGAAQSAHVILRYFSLRTLQFSFLNQKRACAAVHAHIRGQRLPGVQATRTCCWRCCRLLG</sequence>
<evidence type="ECO:0000256" key="1">
    <source>
        <dbReference type="ARBA" id="ARBA00007558"/>
    </source>
</evidence>
<evidence type="ECO:0000313" key="4">
    <source>
        <dbReference type="EMBL" id="KAK9788157.1"/>
    </source>
</evidence>
<comment type="caution">
    <text evidence="4">The sequence shown here is derived from an EMBL/GenBank/DDBJ whole genome shotgun (WGS) entry which is preliminary data.</text>
</comment>
<dbReference type="PANTHER" id="PTHR12770:SF27">
    <property type="entry name" value="PROTEIN ROOT UVB SENSITIVE 5"/>
    <property type="match status" value="1"/>
</dbReference>
<dbReference type="InterPro" id="IPR054549">
    <property type="entry name" value="UVB_sens_RUS_dom"/>
</dbReference>
<reference evidence="4 5" key="1">
    <citation type="journal article" date="2024" name="Nat. Commun.">
        <title>Phylogenomics reveals the evolutionary origins of lichenization in chlorophyte algae.</title>
        <authorList>
            <person name="Puginier C."/>
            <person name="Libourel C."/>
            <person name="Otte J."/>
            <person name="Skaloud P."/>
            <person name="Haon M."/>
            <person name="Grisel S."/>
            <person name="Petersen M."/>
            <person name="Berrin J.G."/>
            <person name="Delaux P.M."/>
            <person name="Dal Grande F."/>
            <person name="Keller J."/>
        </authorList>
    </citation>
    <scope>NUCLEOTIDE SEQUENCE [LARGE SCALE GENOMIC DNA]</scope>
    <source>
        <strain evidence="4 5">SAG 2036</strain>
    </source>
</reference>
<proteinExistence type="inferred from homology"/>
<dbReference type="Pfam" id="PF04884">
    <property type="entry name" value="UVB_sens_prot"/>
    <property type="match status" value="1"/>
</dbReference>
<evidence type="ECO:0000256" key="2">
    <source>
        <dbReference type="SAM" id="MobiDB-lite"/>
    </source>
</evidence>
<feature type="region of interest" description="Disordered" evidence="2">
    <location>
        <begin position="1"/>
        <end position="22"/>
    </location>
</feature>